<feature type="binding site" evidence="4">
    <location>
        <begin position="91"/>
        <end position="96"/>
    </location>
    <ligand>
        <name>acetyl-CoA</name>
        <dbReference type="ChEBI" id="CHEBI:57288"/>
    </ligand>
</feature>
<organism evidence="6 7">
    <name type="scientific">Actinoalloteichus caeruleus DSM 43889</name>
    <dbReference type="NCBI Taxonomy" id="1120930"/>
    <lineage>
        <taxon>Bacteria</taxon>
        <taxon>Bacillati</taxon>
        <taxon>Actinomycetota</taxon>
        <taxon>Actinomycetes</taxon>
        <taxon>Pseudonocardiales</taxon>
        <taxon>Pseudonocardiaceae</taxon>
        <taxon>Actinoalloteichus</taxon>
        <taxon>Actinoalloteichus cyanogriseus</taxon>
    </lineage>
</organism>
<dbReference type="InterPro" id="IPR022902">
    <property type="entry name" value="NAcTrfase_Eis"/>
</dbReference>
<dbReference type="Pfam" id="PF13527">
    <property type="entry name" value="Acetyltransf_9"/>
    <property type="match status" value="1"/>
</dbReference>
<dbReference type="NCBIfam" id="NF002367">
    <property type="entry name" value="PRK01346.1-4"/>
    <property type="match status" value="1"/>
</dbReference>
<dbReference type="Proteomes" id="UP000791080">
    <property type="component" value="Unassembled WGS sequence"/>
</dbReference>
<evidence type="ECO:0000313" key="7">
    <source>
        <dbReference type="Proteomes" id="UP000791080"/>
    </source>
</evidence>
<evidence type="ECO:0000256" key="3">
    <source>
        <dbReference type="ARBA" id="ARBA00023315"/>
    </source>
</evidence>
<dbReference type="InterPro" id="IPR036527">
    <property type="entry name" value="SCP2_sterol-bd_dom_sf"/>
</dbReference>
<dbReference type="EMBL" id="AUBJ02000001">
    <property type="protein sequence ID" value="MCP2330059.1"/>
    <property type="molecule type" value="Genomic_DNA"/>
</dbReference>
<feature type="domain" description="N-acetyltransferase" evidence="5">
    <location>
        <begin position="4"/>
        <end position="147"/>
    </location>
</feature>
<feature type="active site" description="Proton acceptor; via carboxylate" evidence="4">
    <location>
        <position position="403"/>
    </location>
</feature>
<dbReference type="SUPFAM" id="SSF55729">
    <property type="entry name" value="Acyl-CoA N-acyltransferases (Nat)"/>
    <property type="match status" value="1"/>
</dbReference>
<dbReference type="InterPro" id="IPR016181">
    <property type="entry name" value="Acyl_CoA_acyltransferase"/>
</dbReference>
<dbReference type="CDD" id="cd04301">
    <property type="entry name" value="NAT_SF"/>
    <property type="match status" value="1"/>
</dbReference>
<dbReference type="PANTHER" id="PTHR37817">
    <property type="entry name" value="N-ACETYLTRANSFERASE EIS"/>
    <property type="match status" value="1"/>
</dbReference>
<dbReference type="InterPro" id="IPR000182">
    <property type="entry name" value="GNAT_dom"/>
</dbReference>
<sequence length="403" mass="43857">MTRFDVEPVPVSRIRETNELFRTALHAPVSSDEKWELAARSYQTGRTWGVLDEGEYVGTASSFGALLRVPGGAEVPMAAVSRVAVRADHTRRGILTELMRTQLTDAARRGEPTATLRASETAIYGRFGYGVADRSRSVQVRADRARIGDLGGEGTVRLLRTDQLATAPPEIYAGFGPYRTGMISRPAEWWVPRVEMPLKDGRNLRGAVHTGSAGHRDGYVLYEVKVPDDAGFDGAVLTIHDLHAPEPAVRRRLWRFLLTTDLVGTVEMHTAPVDEPLEWWVGDPRAVRTKGIEDATWLRLTDVPAALAARSYGNAEPVVLEVRDSLLPDNSGCYRVTAEGAARTDADPDLRLSSAALAALYQGDVRVSVLATAGLVEVLDGAALARADVLLGAEETPWCGTYF</sequence>
<dbReference type="InterPro" id="IPR025559">
    <property type="entry name" value="Eis_dom"/>
</dbReference>
<dbReference type="HAMAP" id="MF_01812">
    <property type="entry name" value="Eis"/>
    <property type="match status" value="1"/>
</dbReference>
<evidence type="ECO:0000256" key="4">
    <source>
        <dbReference type="HAMAP-Rule" id="MF_01812"/>
    </source>
</evidence>
<dbReference type="Pfam" id="PF17668">
    <property type="entry name" value="Acetyltransf_17"/>
    <property type="match status" value="1"/>
</dbReference>
<dbReference type="Gene3D" id="3.30.1050.10">
    <property type="entry name" value="SCP2 sterol-binding domain"/>
    <property type="match status" value="1"/>
</dbReference>
<feature type="binding site" evidence="4">
    <location>
        <begin position="83"/>
        <end position="85"/>
    </location>
    <ligand>
        <name>acetyl-CoA</name>
        <dbReference type="ChEBI" id="CHEBI:57288"/>
    </ligand>
</feature>
<reference evidence="6 7" key="2">
    <citation type="submission" date="2022-06" db="EMBL/GenBank/DDBJ databases">
        <title>Genomic Encyclopedia of Type Strains, Phase I: the one thousand microbial genomes (KMG-I) project.</title>
        <authorList>
            <person name="Kyrpides N."/>
        </authorList>
    </citation>
    <scope>NUCLEOTIDE SEQUENCE [LARGE SCALE GENOMIC DNA]</scope>
    <source>
        <strain evidence="6 7">DSM 43889</strain>
    </source>
</reference>
<keyword evidence="2 4" id="KW-0808">Transferase</keyword>
<dbReference type="InterPro" id="IPR041380">
    <property type="entry name" value="Acetyltransf_17"/>
</dbReference>
<accession>A0ABT1JCV4</accession>
<protein>
    <submittedName>
        <fullName evidence="6">Acetyltransferase</fullName>
    </submittedName>
</protein>
<dbReference type="RefSeq" id="WP_026419789.1">
    <property type="nucleotide sequence ID" value="NZ_AUBJ02000001.1"/>
</dbReference>
<dbReference type="PROSITE" id="PS51186">
    <property type="entry name" value="GNAT"/>
    <property type="match status" value="1"/>
</dbReference>
<dbReference type="Gene3D" id="3.40.630.30">
    <property type="match status" value="2"/>
</dbReference>
<feature type="binding site" evidence="4">
    <location>
        <begin position="119"/>
        <end position="120"/>
    </location>
    <ligand>
        <name>acetyl-CoA</name>
        <dbReference type="ChEBI" id="CHEBI:57288"/>
    </ligand>
</feature>
<dbReference type="InterPro" id="IPR051554">
    <property type="entry name" value="Acetyltransferase_Eis"/>
</dbReference>
<dbReference type="SUPFAM" id="SSF55718">
    <property type="entry name" value="SCP-like"/>
    <property type="match status" value="1"/>
</dbReference>
<evidence type="ECO:0000256" key="1">
    <source>
        <dbReference type="ARBA" id="ARBA00009213"/>
    </source>
</evidence>
<evidence type="ECO:0000313" key="6">
    <source>
        <dbReference type="EMBL" id="MCP2330059.1"/>
    </source>
</evidence>
<name>A0ABT1JCV4_ACTCY</name>
<dbReference type="PANTHER" id="PTHR37817:SF1">
    <property type="entry name" value="N-ACETYLTRANSFERASE EIS"/>
    <property type="match status" value="1"/>
</dbReference>
<comment type="caution">
    <text evidence="6">The sequence shown here is derived from an EMBL/GenBank/DDBJ whole genome shotgun (WGS) entry which is preliminary data.</text>
</comment>
<keyword evidence="7" id="KW-1185">Reference proteome</keyword>
<evidence type="ECO:0000256" key="2">
    <source>
        <dbReference type="ARBA" id="ARBA00022679"/>
    </source>
</evidence>
<feature type="active site" description="Proton donor" evidence="4">
    <location>
        <position position="124"/>
    </location>
</feature>
<comment type="similarity">
    <text evidence="1 4">Belongs to the acetyltransferase Eis family.</text>
</comment>
<comment type="subunit">
    <text evidence="4">Homohexamer; trimer of dimers.</text>
</comment>
<gene>
    <name evidence="6" type="ORF">G443_000329</name>
</gene>
<dbReference type="Pfam" id="PF13530">
    <property type="entry name" value="SCP2_2"/>
    <property type="match status" value="1"/>
</dbReference>
<keyword evidence="3 4" id="KW-0012">Acyltransferase</keyword>
<proteinExistence type="inferred from homology"/>
<reference evidence="6 7" key="1">
    <citation type="submission" date="2013-07" db="EMBL/GenBank/DDBJ databases">
        <authorList>
            <consortium name="DOE Joint Genome Institute"/>
            <person name="Reeve W."/>
            <person name="Huntemann M."/>
            <person name="Han J."/>
            <person name="Chen A."/>
            <person name="Kyrpides N."/>
            <person name="Mavromatis K."/>
            <person name="Markowitz V."/>
            <person name="Palaniappan K."/>
            <person name="Ivanova N."/>
            <person name="Schaumberg A."/>
            <person name="Pati A."/>
            <person name="Liolios K."/>
            <person name="Nordberg H.P."/>
            <person name="Cantor M.N."/>
            <person name="Hua S.X."/>
            <person name="Woyke T."/>
        </authorList>
    </citation>
    <scope>NUCLEOTIDE SEQUENCE [LARGE SCALE GENOMIC DNA]</scope>
    <source>
        <strain evidence="6 7">DSM 43889</strain>
    </source>
</reference>
<evidence type="ECO:0000259" key="5">
    <source>
        <dbReference type="PROSITE" id="PS51186"/>
    </source>
</evidence>